<dbReference type="InterPro" id="IPR050081">
    <property type="entry name" value="Ile-tRNA_ligase"/>
</dbReference>
<dbReference type="PANTHER" id="PTHR42765:SF1">
    <property type="entry name" value="ISOLEUCINE--TRNA LIGASE, MITOCHONDRIAL"/>
    <property type="match status" value="1"/>
</dbReference>
<dbReference type="InterPro" id="IPR009080">
    <property type="entry name" value="tRNAsynth_Ia_anticodon-bd"/>
</dbReference>
<dbReference type="PROSITE" id="PS00178">
    <property type="entry name" value="AA_TRNA_LIGASE_I"/>
    <property type="match status" value="1"/>
</dbReference>
<evidence type="ECO:0000259" key="14">
    <source>
        <dbReference type="Pfam" id="PF08264"/>
    </source>
</evidence>
<dbReference type="HAMAP" id="MF_02002">
    <property type="entry name" value="Ile_tRNA_synth_type1"/>
    <property type="match status" value="1"/>
</dbReference>
<dbReference type="AlphaFoldDB" id="A0A7D4BWC6"/>
<dbReference type="EMBL" id="CP048104">
    <property type="protein sequence ID" value="QKG84753.1"/>
    <property type="molecule type" value="Genomic_DNA"/>
</dbReference>
<evidence type="ECO:0000256" key="11">
    <source>
        <dbReference type="SAM" id="MobiDB-lite"/>
    </source>
</evidence>
<dbReference type="GO" id="GO:0005829">
    <property type="term" value="C:cytosol"/>
    <property type="evidence" value="ECO:0007669"/>
    <property type="project" value="TreeGrafter"/>
</dbReference>
<reference evidence="15 16" key="1">
    <citation type="submission" date="2020-01" db="EMBL/GenBank/DDBJ databases">
        <authorList>
            <person name="Gulvik C.A."/>
            <person name="Batra D.G."/>
        </authorList>
    </citation>
    <scope>NUCLEOTIDE SEQUENCE [LARGE SCALE GENOMIC DNA]</scope>
    <source>
        <strain evidence="15 16">W9323</strain>
    </source>
</reference>
<dbReference type="InterPro" id="IPR002300">
    <property type="entry name" value="aa-tRNA-synth_Ia"/>
</dbReference>
<evidence type="ECO:0000256" key="3">
    <source>
        <dbReference type="ARBA" id="ARBA00022598"/>
    </source>
</evidence>
<dbReference type="KEGG" id="kpul:GXN76_09885"/>
<dbReference type="SUPFAM" id="SSF52374">
    <property type="entry name" value="Nucleotidylyl transferase"/>
    <property type="match status" value="1"/>
</dbReference>
<keyword evidence="10" id="KW-0479">Metal-binding</keyword>
<dbReference type="InterPro" id="IPR001412">
    <property type="entry name" value="aa-tRNA-synth_I_CS"/>
</dbReference>
<keyword evidence="6 10" id="KW-0648">Protein biosynthesis</keyword>
<dbReference type="FunFam" id="3.40.50.620:FF:000152">
    <property type="entry name" value="Isoleucine--tRNA ligase"/>
    <property type="match status" value="1"/>
</dbReference>
<comment type="similarity">
    <text evidence="1 10">Belongs to the class-I aminoacyl-tRNA synthetase family. IleS type 1 subfamily.</text>
</comment>
<dbReference type="Pfam" id="PF06827">
    <property type="entry name" value="zf-FPG_IleRS"/>
    <property type="match status" value="1"/>
</dbReference>
<evidence type="ECO:0000313" key="16">
    <source>
        <dbReference type="Proteomes" id="UP000503088"/>
    </source>
</evidence>
<dbReference type="SUPFAM" id="SSF50677">
    <property type="entry name" value="ValRS/IleRS/LeuRS editing domain"/>
    <property type="match status" value="1"/>
</dbReference>
<feature type="binding site" evidence="10">
    <location>
        <position position="893"/>
    </location>
    <ligand>
        <name>Zn(2+)</name>
        <dbReference type="ChEBI" id="CHEBI:29105"/>
    </ligand>
</feature>
<dbReference type="SUPFAM" id="SSF47323">
    <property type="entry name" value="Anticodon-binding domain of a subclass of class I aminoacyl-tRNA synthetases"/>
    <property type="match status" value="1"/>
</dbReference>
<dbReference type="GO" id="GO:0006428">
    <property type="term" value="P:isoleucyl-tRNA aminoacylation"/>
    <property type="evidence" value="ECO:0007669"/>
    <property type="project" value="UniProtKB-UniRule"/>
</dbReference>
<dbReference type="Gene3D" id="1.10.730.20">
    <property type="match status" value="1"/>
</dbReference>
<dbReference type="PRINTS" id="PR00984">
    <property type="entry name" value="TRNASYNTHILE"/>
</dbReference>
<dbReference type="InterPro" id="IPR009008">
    <property type="entry name" value="Val/Leu/Ile-tRNA-synth_edit"/>
</dbReference>
<dbReference type="Pfam" id="PF08264">
    <property type="entry name" value="Anticodon_1"/>
    <property type="match status" value="1"/>
</dbReference>
<feature type="domain" description="Aminoacyl-tRNA synthetase class Ia" evidence="12">
    <location>
        <begin position="27"/>
        <end position="634"/>
    </location>
</feature>
<keyword evidence="3 10" id="KW-0436">Ligase</keyword>
<feature type="binding site" evidence="10">
    <location>
        <position position="599"/>
    </location>
    <ligand>
        <name>ATP</name>
        <dbReference type="ChEBI" id="CHEBI:30616"/>
    </ligand>
</feature>
<evidence type="ECO:0000256" key="4">
    <source>
        <dbReference type="ARBA" id="ARBA00022741"/>
    </source>
</evidence>
<dbReference type="InterPro" id="IPR010663">
    <property type="entry name" value="Znf_FPG/IleRS"/>
</dbReference>
<evidence type="ECO:0000256" key="5">
    <source>
        <dbReference type="ARBA" id="ARBA00022840"/>
    </source>
</evidence>
<dbReference type="Gene3D" id="1.10.10.830">
    <property type="entry name" value="Ile-tRNA synthetase CP2 domain-like"/>
    <property type="match status" value="1"/>
</dbReference>
<comment type="subcellular location">
    <subcellularLocation>
        <location evidence="10">Cytoplasm</location>
    </subcellularLocation>
</comment>
<dbReference type="CDD" id="cd00818">
    <property type="entry name" value="IleRS_core"/>
    <property type="match status" value="1"/>
</dbReference>
<dbReference type="GO" id="GO:0008270">
    <property type="term" value="F:zinc ion binding"/>
    <property type="evidence" value="ECO:0007669"/>
    <property type="project" value="UniProtKB-UniRule"/>
</dbReference>
<comment type="catalytic activity">
    <reaction evidence="9 10">
        <text>tRNA(Ile) + L-isoleucine + ATP = L-isoleucyl-tRNA(Ile) + AMP + diphosphate</text>
        <dbReference type="Rhea" id="RHEA:11060"/>
        <dbReference type="Rhea" id="RHEA-COMP:9666"/>
        <dbReference type="Rhea" id="RHEA-COMP:9695"/>
        <dbReference type="ChEBI" id="CHEBI:30616"/>
        <dbReference type="ChEBI" id="CHEBI:33019"/>
        <dbReference type="ChEBI" id="CHEBI:58045"/>
        <dbReference type="ChEBI" id="CHEBI:78442"/>
        <dbReference type="ChEBI" id="CHEBI:78528"/>
        <dbReference type="ChEBI" id="CHEBI:456215"/>
        <dbReference type="EC" id="6.1.1.5"/>
    </reaction>
</comment>
<evidence type="ECO:0000256" key="7">
    <source>
        <dbReference type="ARBA" id="ARBA00023146"/>
    </source>
</evidence>
<feature type="domain" description="Methionyl/Valyl/Leucyl/Isoleucyl-tRNA synthetase anticodon-binding" evidence="14">
    <location>
        <begin position="679"/>
        <end position="833"/>
    </location>
</feature>
<gene>
    <name evidence="10 15" type="primary">ileS</name>
    <name evidence="15" type="ORF">GXN76_09885</name>
</gene>
<sequence>MDYKKTLNLPQTDFPMRGNLPNREPEMQQWWNDMDLYGKVQQSRQGNPKFILHDGPPYANGDIHIGHALNKVLKDFIIRYKSLQGYDAPYIPGWDTHGLPIEHAVVTKAGVDRKKMDLVAFREQCKDYALSYVDRQREQFKRLGVRGDWENPYITLDPQYEAEQIRVFGEMVKKGYVYRGFRSIYWSPSSESALADAEIEYKDKRSPSIYVTFPVQDGKGKVPEKNTFVVIWTTTPWTIPANLGIALHADYRYVLVRTGDRQLLMAEDLADGVMKEVGIEDYEKGQTFAGSELAGVICRHPFYDRESPLVMGDHVTLDAGTGCVHTAPGHGVDDFELGRKYDLGMLCPVDEKGYLTAEAPGFEGMFYEDANKAITKKLEEAGYLLKLSFITHQYPHDWRTRKPVIFRATEQWFASIDGFRDQLLEAIKQVKWYPDWGEVRLHNMVADRNDWCISRQRVWGVPLPIFYCRSCQHPYITDESINHIATIFEKEGSNAWYSWDTKDLLPKGAVCSQCGEDHFRKETDIMDVWFDSGSSHAAVLKQREETSWPADVYLEGSDQYRGWFNSSLSTAVATRGSAPYRSVISNGFTMDGEGRKMSKSLGNVIDPIKVTKTYGADILRLWISSVDYQSDVRITDGNLKQIAEVYRKIRNTFRFLLGNLSDFNPDTHRVAIKDLDELDRFALLKLQRLVERTTKAYEKYEFHQVYYAIHHYCTVFLSQFYLDVLKDRLYTLPSDSSKRRSSQTVMYETLLALVKMANPIIPHTTEEVWKHMPGVNSESIQLEYFPSVDSDLLDTKLEQKWDRLMSLRDTVLKALEQARNEKVIGNSLGASVALYPTESDFQLLSSVDSLEELLIVSQAKLHQPGDQPEGETVEGEGLHVQVTPAEGEKCQRCWVISPTVGQNSQHPELCNRCTGIVKGL</sequence>
<dbReference type="InterPro" id="IPR002301">
    <property type="entry name" value="Ile-tRNA-ligase"/>
</dbReference>
<dbReference type="InterPro" id="IPR023585">
    <property type="entry name" value="Ile-tRNA-ligase_type1"/>
</dbReference>
<comment type="domain">
    <text evidence="10">IleRS has two distinct active sites: one for aminoacylation and one for editing. The misactivated valine is translocated from the active site to the editing site, which sterically excludes the correctly activated isoleucine. The single editing site contains two valyl binding pockets, one specific for each substrate (Val-AMP or Val-tRNA(Ile)).</text>
</comment>
<feature type="binding site" evidence="10">
    <location>
        <position position="555"/>
    </location>
    <ligand>
        <name>L-isoleucyl-5'-AMP</name>
        <dbReference type="ChEBI" id="CHEBI:178002"/>
    </ligand>
</feature>
<comment type="function">
    <text evidence="8 10">Catalyzes the attachment of isoleucine to tRNA(Ile). As IleRS can inadvertently accommodate and process structurally similar amino acids such as valine, to avoid such errors it has two additional distinct tRNA(Ile)-dependent editing activities. One activity is designated as 'pretransfer' editing and involves the hydrolysis of activated Val-AMP. The other activity is designated 'posttransfer' editing and involves deacylation of mischarged Val-tRNA(Ile).</text>
</comment>
<name>A0A7D4BWC6_9BACL</name>
<comment type="cofactor">
    <cofactor evidence="10">
        <name>Zn(2+)</name>
        <dbReference type="ChEBI" id="CHEBI:29105"/>
    </cofactor>
    <text evidence="10">Binds 1 zinc ion per subunit.</text>
</comment>
<evidence type="ECO:0000256" key="1">
    <source>
        <dbReference type="ARBA" id="ARBA00006887"/>
    </source>
</evidence>
<comment type="subunit">
    <text evidence="10">Monomer.</text>
</comment>
<dbReference type="Gene3D" id="3.40.50.620">
    <property type="entry name" value="HUPs"/>
    <property type="match status" value="2"/>
</dbReference>
<evidence type="ECO:0000256" key="8">
    <source>
        <dbReference type="ARBA" id="ARBA00025217"/>
    </source>
</evidence>
<feature type="short sequence motif" description="'HIGH' region" evidence="10">
    <location>
        <begin position="57"/>
        <end position="67"/>
    </location>
</feature>
<dbReference type="GO" id="GO:0004822">
    <property type="term" value="F:isoleucine-tRNA ligase activity"/>
    <property type="evidence" value="ECO:0007669"/>
    <property type="project" value="UniProtKB-UniRule"/>
</dbReference>
<dbReference type="InterPro" id="IPR013155">
    <property type="entry name" value="M/V/L/I-tRNA-synth_anticd-bd"/>
</dbReference>
<dbReference type="NCBIfam" id="TIGR00392">
    <property type="entry name" value="ileS"/>
    <property type="match status" value="1"/>
</dbReference>
<keyword evidence="10" id="KW-0862">Zinc</keyword>
<evidence type="ECO:0000256" key="2">
    <source>
        <dbReference type="ARBA" id="ARBA00022490"/>
    </source>
</evidence>
<keyword evidence="2 10" id="KW-0963">Cytoplasm</keyword>
<feature type="binding site" evidence="10">
    <location>
        <position position="913"/>
    </location>
    <ligand>
        <name>Zn(2+)</name>
        <dbReference type="ChEBI" id="CHEBI:29105"/>
    </ligand>
</feature>
<organism evidence="15 16">
    <name type="scientific">Kroppenstedtia pulmonis</name>
    <dbReference type="NCBI Taxonomy" id="1380685"/>
    <lineage>
        <taxon>Bacteria</taxon>
        <taxon>Bacillati</taxon>
        <taxon>Bacillota</taxon>
        <taxon>Bacilli</taxon>
        <taxon>Bacillales</taxon>
        <taxon>Thermoactinomycetaceae</taxon>
        <taxon>Kroppenstedtia</taxon>
    </lineage>
</organism>
<dbReference type="Pfam" id="PF00133">
    <property type="entry name" value="tRNA-synt_1"/>
    <property type="match status" value="1"/>
</dbReference>
<evidence type="ECO:0000256" key="9">
    <source>
        <dbReference type="ARBA" id="ARBA00048359"/>
    </source>
</evidence>
<accession>A0A7D4BWC6</accession>
<dbReference type="Proteomes" id="UP000503088">
    <property type="component" value="Chromosome"/>
</dbReference>
<dbReference type="PANTHER" id="PTHR42765">
    <property type="entry name" value="SOLEUCYL-TRNA SYNTHETASE"/>
    <property type="match status" value="1"/>
</dbReference>
<evidence type="ECO:0000313" key="15">
    <source>
        <dbReference type="EMBL" id="QKG84753.1"/>
    </source>
</evidence>
<keyword evidence="5 10" id="KW-0067">ATP-binding</keyword>
<dbReference type="FunFam" id="1.10.730.20:FF:000001">
    <property type="entry name" value="Isoleucine--tRNA ligase"/>
    <property type="match status" value="1"/>
</dbReference>
<dbReference type="InterPro" id="IPR014729">
    <property type="entry name" value="Rossmann-like_a/b/a_fold"/>
</dbReference>
<keyword evidence="7 10" id="KW-0030">Aminoacyl-tRNA synthetase</keyword>
<feature type="binding site" evidence="10">
    <location>
        <position position="910"/>
    </location>
    <ligand>
        <name>Zn(2+)</name>
        <dbReference type="ChEBI" id="CHEBI:29105"/>
    </ligand>
</feature>
<feature type="domain" description="Zinc finger FPG/IleRS-type" evidence="13">
    <location>
        <begin position="887"/>
        <end position="913"/>
    </location>
</feature>
<keyword evidence="4 10" id="KW-0547">Nucleotide-binding</keyword>
<dbReference type="CDD" id="cd07960">
    <property type="entry name" value="Anticodon_Ia_Ile_BEm"/>
    <property type="match status" value="1"/>
</dbReference>
<dbReference type="EC" id="6.1.1.5" evidence="10"/>
<keyword evidence="16" id="KW-1185">Reference proteome</keyword>
<feature type="region of interest" description="Disordered" evidence="11">
    <location>
        <begin position="1"/>
        <end position="21"/>
    </location>
</feature>
<evidence type="ECO:0000256" key="10">
    <source>
        <dbReference type="HAMAP-Rule" id="MF_02002"/>
    </source>
</evidence>
<dbReference type="GO" id="GO:0005524">
    <property type="term" value="F:ATP binding"/>
    <property type="evidence" value="ECO:0007669"/>
    <property type="project" value="UniProtKB-UniRule"/>
</dbReference>
<feature type="binding site" evidence="10">
    <location>
        <position position="890"/>
    </location>
    <ligand>
        <name>Zn(2+)</name>
        <dbReference type="ChEBI" id="CHEBI:29105"/>
    </ligand>
</feature>
<evidence type="ECO:0000259" key="13">
    <source>
        <dbReference type="Pfam" id="PF06827"/>
    </source>
</evidence>
<dbReference type="GO" id="GO:0002161">
    <property type="term" value="F:aminoacyl-tRNA deacylase activity"/>
    <property type="evidence" value="ECO:0007669"/>
    <property type="project" value="InterPro"/>
</dbReference>
<protein>
    <recommendedName>
        <fullName evidence="10">Isoleucine--tRNA ligase</fullName>
        <ecNumber evidence="10">6.1.1.5</ecNumber>
    </recommendedName>
    <alternativeName>
        <fullName evidence="10">Isoleucyl-tRNA synthetase</fullName>
        <shortName evidence="10">IleRS</shortName>
    </alternativeName>
</protein>
<proteinExistence type="inferred from homology"/>
<evidence type="ECO:0000259" key="12">
    <source>
        <dbReference type="Pfam" id="PF00133"/>
    </source>
</evidence>
<dbReference type="RefSeq" id="WP_173222758.1">
    <property type="nucleotide sequence ID" value="NZ_CP048104.1"/>
</dbReference>
<dbReference type="GO" id="GO:0000049">
    <property type="term" value="F:tRNA binding"/>
    <property type="evidence" value="ECO:0007669"/>
    <property type="project" value="InterPro"/>
</dbReference>
<evidence type="ECO:0000256" key="6">
    <source>
        <dbReference type="ARBA" id="ARBA00022917"/>
    </source>
</evidence>
<feature type="short sequence motif" description="'KMSKS' region" evidence="10">
    <location>
        <begin position="596"/>
        <end position="600"/>
    </location>
</feature>
<dbReference type="InterPro" id="IPR033708">
    <property type="entry name" value="Anticodon_Ile_BEm"/>
</dbReference>